<dbReference type="HOGENOM" id="CLU_1971718_0_0_1"/>
<dbReference type="Proteomes" id="UP000022910">
    <property type="component" value="Unassembled WGS sequence"/>
</dbReference>
<comment type="caution">
    <text evidence="1">The sequence shown here is derived from an EMBL/GenBank/DDBJ whole genome shotgun (WGS) entry which is preliminary data.</text>
</comment>
<name>A0A015I9D5_RHIIW</name>
<proteinExistence type="predicted"/>
<reference evidence="1 2" key="1">
    <citation type="submission" date="2014-02" db="EMBL/GenBank/DDBJ databases">
        <title>Single nucleus genome sequencing reveals high similarity among nuclei of an endomycorrhizal fungus.</title>
        <authorList>
            <person name="Lin K."/>
            <person name="Geurts R."/>
            <person name="Zhang Z."/>
            <person name="Limpens E."/>
            <person name="Saunders D.G."/>
            <person name="Mu D."/>
            <person name="Pang E."/>
            <person name="Cao H."/>
            <person name="Cha H."/>
            <person name="Lin T."/>
            <person name="Zhou Q."/>
            <person name="Shang Y."/>
            <person name="Li Y."/>
            <person name="Ivanov S."/>
            <person name="Sharma T."/>
            <person name="Velzen R.V."/>
            <person name="Ruijter N.D."/>
            <person name="Aanen D.K."/>
            <person name="Win J."/>
            <person name="Kamoun S."/>
            <person name="Bisseling T."/>
            <person name="Huang S."/>
        </authorList>
    </citation>
    <scope>NUCLEOTIDE SEQUENCE [LARGE SCALE GENOMIC DNA]</scope>
    <source>
        <strain evidence="2">DAOM197198w</strain>
    </source>
</reference>
<organism evidence="1 2">
    <name type="scientific">Rhizophagus irregularis (strain DAOM 197198w)</name>
    <name type="common">Glomus intraradices</name>
    <dbReference type="NCBI Taxonomy" id="1432141"/>
    <lineage>
        <taxon>Eukaryota</taxon>
        <taxon>Fungi</taxon>
        <taxon>Fungi incertae sedis</taxon>
        <taxon>Mucoromycota</taxon>
        <taxon>Glomeromycotina</taxon>
        <taxon>Glomeromycetes</taxon>
        <taxon>Glomerales</taxon>
        <taxon>Glomeraceae</taxon>
        <taxon>Rhizophagus</taxon>
    </lineage>
</organism>
<dbReference type="AlphaFoldDB" id="A0A015I9D5"/>
<gene>
    <name evidence="1" type="ORF">RirG_240510</name>
</gene>
<protein>
    <submittedName>
        <fullName evidence="1">Uncharacterized protein</fullName>
    </submittedName>
</protein>
<evidence type="ECO:0000313" key="2">
    <source>
        <dbReference type="Proteomes" id="UP000022910"/>
    </source>
</evidence>
<dbReference type="EMBL" id="JEMT01028752">
    <property type="protein sequence ID" value="EXX53802.1"/>
    <property type="molecule type" value="Genomic_DNA"/>
</dbReference>
<keyword evidence="2" id="KW-1185">Reference proteome</keyword>
<accession>A0A015I9D5</accession>
<sequence>MRGERNRAIGDRNRALGELDAARNQLVYANNQVLFGIRILGRLRNRLFQQIATLRIQVQWFRIRQLNPPPPPLNHPQNTIWLPYINTVGIDPLDNTGAPPGWVRTIGVLRSCMRDEAARCFNAELTG</sequence>
<evidence type="ECO:0000313" key="1">
    <source>
        <dbReference type="EMBL" id="EXX53802.1"/>
    </source>
</evidence>